<evidence type="ECO:0000313" key="2">
    <source>
        <dbReference type="Proteomes" id="UP000438429"/>
    </source>
</evidence>
<protein>
    <submittedName>
        <fullName evidence="1">Uncharacterized protein</fullName>
    </submittedName>
</protein>
<evidence type="ECO:0000313" key="1">
    <source>
        <dbReference type="EMBL" id="KAF0036843.1"/>
    </source>
</evidence>
<accession>A0A6A4SS68</accession>
<comment type="caution">
    <text evidence="1">The sequence shown here is derived from an EMBL/GenBank/DDBJ whole genome shotgun (WGS) entry which is preliminary data.</text>
</comment>
<gene>
    <name evidence="1" type="ORF">F2P81_009717</name>
</gene>
<dbReference type="Proteomes" id="UP000438429">
    <property type="component" value="Unassembled WGS sequence"/>
</dbReference>
<proteinExistence type="predicted"/>
<dbReference type="AlphaFoldDB" id="A0A6A4SS68"/>
<organism evidence="1 2">
    <name type="scientific">Scophthalmus maximus</name>
    <name type="common">Turbot</name>
    <name type="synonym">Psetta maxima</name>
    <dbReference type="NCBI Taxonomy" id="52904"/>
    <lineage>
        <taxon>Eukaryota</taxon>
        <taxon>Metazoa</taxon>
        <taxon>Chordata</taxon>
        <taxon>Craniata</taxon>
        <taxon>Vertebrata</taxon>
        <taxon>Euteleostomi</taxon>
        <taxon>Actinopterygii</taxon>
        <taxon>Neopterygii</taxon>
        <taxon>Teleostei</taxon>
        <taxon>Neoteleostei</taxon>
        <taxon>Acanthomorphata</taxon>
        <taxon>Carangaria</taxon>
        <taxon>Pleuronectiformes</taxon>
        <taxon>Pleuronectoidei</taxon>
        <taxon>Scophthalmidae</taxon>
        <taxon>Scophthalmus</taxon>
    </lineage>
</organism>
<reference evidence="1 2" key="1">
    <citation type="submission" date="2019-06" db="EMBL/GenBank/DDBJ databases">
        <title>Draft genomes of female and male turbot (Scophthalmus maximus).</title>
        <authorList>
            <person name="Xu H."/>
            <person name="Xu X.-W."/>
            <person name="Shao C."/>
            <person name="Chen S."/>
        </authorList>
    </citation>
    <scope>NUCLEOTIDE SEQUENCE [LARGE SCALE GENOMIC DNA]</scope>
    <source>
        <strain evidence="1">Ysfricsl-2016a</strain>
        <tissue evidence="1">Blood</tissue>
    </source>
</reference>
<sequence length="101" mass="11139">MLEECVCMVRSDLSGYITVRTAVYQSADPVNVTLDSFTVGVTARSFNREHVPAVSSDRPPLVRDSGRWMQQEALSVNTANLGDGRPFVRKVRRNAAVVTLV</sequence>
<name>A0A6A4SS68_SCOMX</name>
<dbReference type="EMBL" id="VEVO01000009">
    <property type="protein sequence ID" value="KAF0036843.1"/>
    <property type="molecule type" value="Genomic_DNA"/>
</dbReference>